<dbReference type="InterPro" id="IPR002223">
    <property type="entry name" value="Kunitz_BPTI"/>
</dbReference>
<dbReference type="PANTHER" id="PTHR10083">
    <property type="entry name" value="KUNITZ-TYPE PROTEASE INHIBITOR-RELATED"/>
    <property type="match status" value="1"/>
</dbReference>
<dbReference type="SUPFAM" id="SSF57362">
    <property type="entry name" value="BPTI-like"/>
    <property type="match status" value="2"/>
</dbReference>
<reference evidence="8" key="2">
    <citation type="submission" date="2014-09" db="EMBL/GenBank/DDBJ databases">
        <authorList>
            <person name="Gonzales D.T.T."/>
            <person name="Saloma C.P."/>
        </authorList>
    </citation>
    <scope>NUCLEOTIDE SEQUENCE</scope>
    <source>
        <tissue evidence="8">Venom duct</tissue>
    </source>
</reference>
<feature type="domain" description="BPTI/Kunitz inhibitor" evidence="7">
    <location>
        <begin position="83"/>
        <end position="133"/>
    </location>
</feature>
<dbReference type="InterPro" id="IPR050098">
    <property type="entry name" value="TFPI/VKTCI-like"/>
</dbReference>
<dbReference type="PRINTS" id="PR00759">
    <property type="entry name" value="BASICPTASE"/>
</dbReference>
<dbReference type="PROSITE" id="PS00280">
    <property type="entry name" value="BPTI_KUNITZ_1"/>
    <property type="match status" value="1"/>
</dbReference>
<dbReference type="EMBL" id="GBRA01000061">
    <property type="protein sequence ID" value="JAC94733.1"/>
    <property type="molecule type" value="Transcribed_RNA"/>
</dbReference>
<evidence type="ECO:0000256" key="2">
    <source>
        <dbReference type="ARBA" id="ARBA00022525"/>
    </source>
</evidence>
<evidence type="ECO:0000256" key="1">
    <source>
        <dbReference type="ARBA" id="ARBA00004613"/>
    </source>
</evidence>
<dbReference type="CDD" id="cd00109">
    <property type="entry name" value="Kunitz-type"/>
    <property type="match status" value="1"/>
</dbReference>
<dbReference type="PROSITE" id="PS50279">
    <property type="entry name" value="BPTI_KUNITZ_2"/>
    <property type="match status" value="2"/>
</dbReference>
<evidence type="ECO:0000256" key="3">
    <source>
        <dbReference type="ARBA" id="ARBA00022690"/>
    </source>
</evidence>
<dbReference type="FunFam" id="4.10.410.10:FF:000021">
    <property type="entry name" value="Serine protease inhibitor, putative"/>
    <property type="match status" value="1"/>
</dbReference>
<keyword evidence="3" id="KW-0646">Protease inhibitor</keyword>
<dbReference type="InterPro" id="IPR020901">
    <property type="entry name" value="Prtase_inh_Kunz-CS"/>
</dbReference>
<keyword evidence="2" id="KW-0964">Secreted</keyword>
<feature type="chain" id="PRO_5001937371" evidence="6">
    <location>
        <begin position="22"/>
        <end position="134"/>
    </location>
</feature>
<protein>
    <submittedName>
        <fullName evidence="8">Gsp_61 putative toxin</fullName>
    </submittedName>
</protein>
<evidence type="ECO:0000256" key="6">
    <source>
        <dbReference type="SAM" id="SignalP"/>
    </source>
</evidence>
<accession>A0A098LW49</accession>
<evidence type="ECO:0000313" key="8">
    <source>
        <dbReference type="EMBL" id="JAC94733.1"/>
    </source>
</evidence>
<organism evidence="8">
    <name type="scientific">Gemmula speciosa</name>
    <name type="common">Splendid gem-turris</name>
    <name type="synonym">Pleurotoma speciosa</name>
    <dbReference type="NCBI Taxonomy" id="439592"/>
    <lineage>
        <taxon>Eukaryota</taxon>
        <taxon>Metazoa</taxon>
        <taxon>Spiralia</taxon>
        <taxon>Lophotrochozoa</taxon>
        <taxon>Mollusca</taxon>
        <taxon>Gastropoda</taxon>
        <taxon>Caenogastropoda</taxon>
        <taxon>Neogastropoda</taxon>
        <taxon>Conoidea</taxon>
        <taxon>Turridae</taxon>
        <taxon>Gemmula</taxon>
    </lineage>
</organism>
<sequence>MEGLRFVAVLLLVTQMATIWAEDVCQQPKEVGPCKGKFQKYYFNAQTGDCEDFFYGGCRGNGNNFASREDCEAACSKGSGSLCELPKVQGRCKGYFPKFYYNSETGKCEGFIYGGCGGNGNNFDTMEKCSAACH</sequence>
<feature type="signal peptide" evidence="6">
    <location>
        <begin position="1"/>
        <end position="21"/>
    </location>
</feature>
<dbReference type="PANTHER" id="PTHR10083:SF374">
    <property type="entry name" value="BPTI_KUNITZ INHIBITOR DOMAIN-CONTAINING PROTEIN"/>
    <property type="match status" value="1"/>
</dbReference>
<comment type="subcellular location">
    <subcellularLocation>
        <location evidence="1">Secreted</location>
    </subcellularLocation>
</comment>
<dbReference type="FunFam" id="4.10.410.10:FF:000011">
    <property type="entry name" value="Tissue factor pathway inhibitor"/>
    <property type="match status" value="1"/>
</dbReference>
<dbReference type="InterPro" id="IPR036880">
    <property type="entry name" value="Kunitz_BPTI_sf"/>
</dbReference>
<dbReference type="AlphaFoldDB" id="A0A098LW49"/>
<dbReference type="Pfam" id="PF00014">
    <property type="entry name" value="Kunitz_BPTI"/>
    <property type="match status" value="2"/>
</dbReference>
<name>A0A098LW49_GEMSP</name>
<dbReference type="GO" id="GO:0005615">
    <property type="term" value="C:extracellular space"/>
    <property type="evidence" value="ECO:0007669"/>
    <property type="project" value="TreeGrafter"/>
</dbReference>
<reference evidence="8" key="1">
    <citation type="journal article" date="2014" name="Toxicon">
        <title>A bioinformatics survey for conotoxin-like sequences in three turrid snail venom duct transcriptomes.</title>
        <authorList>
            <person name="Gonzales D.T."/>
            <person name="Saloma C.P."/>
        </authorList>
    </citation>
    <scope>NUCLEOTIDE SEQUENCE</scope>
    <source>
        <tissue evidence="8">Venom duct</tissue>
    </source>
</reference>
<dbReference type="GO" id="GO:0004867">
    <property type="term" value="F:serine-type endopeptidase inhibitor activity"/>
    <property type="evidence" value="ECO:0007669"/>
    <property type="project" value="UniProtKB-KW"/>
</dbReference>
<proteinExistence type="predicted"/>
<keyword evidence="5" id="KW-1015">Disulfide bond</keyword>
<keyword evidence="4" id="KW-0722">Serine protease inhibitor</keyword>
<keyword evidence="6" id="KW-0732">Signal</keyword>
<evidence type="ECO:0000259" key="7">
    <source>
        <dbReference type="PROSITE" id="PS50279"/>
    </source>
</evidence>
<evidence type="ECO:0000256" key="4">
    <source>
        <dbReference type="ARBA" id="ARBA00022900"/>
    </source>
</evidence>
<feature type="domain" description="BPTI/Kunitz inhibitor" evidence="7">
    <location>
        <begin position="25"/>
        <end position="75"/>
    </location>
</feature>
<evidence type="ECO:0000256" key="5">
    <source>
        <dbReference type="ARBA" id="ARBA00023157"/>
    </source>
</evidence>
<dbReference type="SMART" id="SM00131">
    <property type="entry name" value="KU"/>
    <property type="match status" value="2"/>
</dbReference>
<dbReference type="Gene3D" id="4.10.410.10">
    <property type="entry name" value="Pancreatic trypsin inhibitor Kunitz domain"/>
    <property type="match status" value="2"/>
</dbReference>